<evidence type="ECO:0000313" key="3">
    <source>
        <dbReference type="Proteomes" id="UP000469215"/>
    </source>
</evidence>
<protein>
    <recommendedName>
        <fullName evidence="4">Lipoprotein</fullName>
    </recommendedName>
</protein>
<dbReference type="EMBL" id="WWEQ01000020">
    <property type="protein sequence ID" value="MYM19607.1"/>
    <property type="molecule type" value="Genomic_DNA"/>
</dbReference>
<feature type="region of interest" description="Disordered" evidence="1">
    <location>
        <begin position="21"/>
        <end position="43"/>
    </location>
</feature>
<dbReference type="PROSITE" id="PS51257">
    <property type="entry name" value="PROKAR_LIPOPROTEIN"/>
    <property type="match status" value="1"/>
</dbReference>
<evidence type="ECO:0000313" key="2">
    <source>
        <dbReference type="EMBL" id="MYM19607.1"/>
    </source>
</evidence>
<reference evidence="2 3" key="1">
    <citation type="submission" date="2020-01" db="EMBL/GenBank/DDBJ databases">
        <authorList>
            <person name="Deng T."/>
        </authorList>
    </citation>
    <scope>NUCLEOTIDE SEQUENCE [LARGE SCALE GENOMIC DNA]</scope>
    <source>
        <strain evidence="2 3">5221</strain>
    </source>
</reference>
<dbReference type="AlphaFoldDB" id="A0A6N9H673"/>
<evidence type="ECO:0008006" key="4">
    <source>
        <dbReference type="Google" id="ProtNLM"/>
    </source>
</evidence>
<dbReference type="Proteomes" id="UP000469215">
    <property type="component" value="Unassembled WGS sequence"/>
</dbReference>
<sequence>MNRILRSAALLSIVGLSMSGCSHKEEGGSSTSATPSSESQADAALVHEKAADWGSVDQLEIPKLTQSTKRYTAQDLVSMEEAASSIMRAMSIPHKNLDTNEAVQQTLNSAPGQLRSYMRGFVKWDKKHEDFWPLGYATDLADGWSVTGSGQSTSGWQVKDVKLRGEPAVEVSLATRSIYPLVRNGESEPALVPMVRWVSLTTVNPEYAATSGDYYYRGLMRASGADVCTAQRGRVAPYVEKSSPSATSTATASSDGSSFLRRFFSAPKGEYIGKSKFRYSKKELADMKKQVAAC</sequence>
<accession>A0A6N9H673</accession>
<keyword evidence="3" id="KW-1185">Reference proteome</keyword>
<organism evidence="2 3">
    <name type="scientific">Brevibacterium rongguiense</name>
    <dbReference type="NCBI Taxonomy" id="2695267"/>
    <lineage>
        <taxon>Bacteria</taxon>
        <taxon>Bacillati</taxon>
        <taxon>Actinomycetota</taxon>
        <taxon>Actinomycetes</taxon>
        <taxon>Micrococcales</taxon>
        <taxon>Brevibacteriaceae</taxon>
        <taxon>Brevibacterium</taxon>
    </lineage>
</organism>
<evidence type="ECO:0000256" key="1">
    <source>
        <dbReference type="SAM" id="MobiDB-lite"/>
    </source>
</evidence>
<dbReference type="RefSeq" id="WP_160953036.1">
    <property type="nucleotide sequence ID" value="NZ_WWEQ01000020.1"/>
</dbReference>
<comment type="caution">
    <text evidence="2">The sequence shown here is derived from an EMBL/GenBank/DDBJ whole genome shotgun (WGS) entry which is preliminary data.</text>
</comment>
<feature type="compositionally biased region" description="Low complexity" evidence="1">
    <location>
        <begin position="28"/>
        <end position="39"/>
    </location>
</feature>
<proteinExistence type="predicted"/>
<gene>
    <name evidence="2" type="ORF">GSY69_06380</name>
</gene>
<name>A0A6N9H673_9MICO</name>